<dbReference type="GO" id="GO:0000776">
    <property type="term" value="C:kinetochore"/>
    <property type="evidence" value="ECO:0007669"/>
    <property type="project" value="TreeGrafter"/>
</dbReference>
<dbReference type="OrthoDB" id="786951at2759"/>
<evidence type="ECO:0000259" key="2">
    <source>
        <dbReference type="SMART" id="SM01173"/>
    </source>
</evidence>
<dbReference type="PANTHER" id="PTHR21032">
    <property type="entry name" value="G PATCH DOMAIN-CONTAINING PROTEIN 11"/>
    <property type="match status" value="1"/>
</dbReference>
<feature type="compositionally biased region" description="Polar residues" evidence="1">
    <location>
        <begin position="255"/>
        <end position="265"/>
    </location>
</feature>
<evidence type="ECO:0000313" key="4">
    <source>
        <dbReference type="Proteomes" id="UP000305067"/>
    </source>
</evidence>
<dbReference type="PANTHER" id="PTHR21032:SF0">
    <property type="entry name" value="G PATCH DOMAIN-CONTAINING PROTEIN 11"/>
    <property type="match status" value="1"/>
</dbReference>
<reference evidence="3 4" key="1">
    <citation type="journal article" date="2019" name="Nat. Ecol. Evol.">
        <title>Megaphylogeny resolves global patterns of mushroom evolution.</title>
        <authorList>
            <person name="Varga T."/>
            <person name="Krizsan K."/>
            <person name="Foldi C."/>
            <person name="Dima B."/>
            <person name="Sanchez-Garcia M."/>
            <person name="Sanchez-Ramirez S."/>
            <person name="Szollosi G.J."/>
            <person name="Szarkandi J.G."/>
            <person name="Papp V."/>
            <person name="Albert L."/>
            <person name="Andreopoulos W."/>
            <person name="Angelini C."/>
            <person name="Antonin V."/>
            <person name="Barry K.W."/>
            <person name="Bougher N.L."/>
            <person name="Buchanan P."/>
            <person name="Buyck B."/>
            <person name="Bense V."/>
            <person name="Catcheside P."/>
            <person name="Chovatia M."/>
            <person name="Cooper J."/>
            <person name="Damon W."/>
            <person name="Desjardin D."/>
            <person name="Finy P."/>
            <person name="Geml J."/>
            <person name="Haridas S."/>
            <person name="Hughes K."/>
            <person name="Justo A."/>
            <person name="Karasinski D."/>
            <person name="Kautmanova I."/>
            <person name="Kiss B."/>
            <person name="Kocsube S."/>
            <person name="Kotiranta H."/>
            <person name="LaButti K.M."/>
            <person name="Lechner B.E."/>
            <person name="Liimatainen K."/>
            <person name="Lipzen A."/>
            <person name="Lukacs Z."/>
            <person name="Mihaltcheva S."/>
            <person name="Morgado L.N."/>
            <person name="Niskanen T."/>
            <person name="Noordeloos M.E."/>
            <person name="Ohm R.A."/>
            <person name="Ortiz-Santana B."/>
            <person name="Ovrebo C."/>
            <person name="Racz N."/>
            <person name="Riley R."/>
            <person name="Savchenko A."/>
            <person name="Shiryaev A."/>
            <person name="Soop K."/>
            <person name="Spirin V."/>
            <person name="Szebenyi C."/>
            <person name="Tomsovsky M."/>
            <person name="Tulloss R.E."/>
            <person name="Uehling J."/>
            <person name="Grigoriev I.V."/>
            <person name="Vagvolgyi C."/>
            <person name="Papp T."/>
            <person name="Martin F.M."/>
            <person name="Miettinen O."/>
            <person name="Hibbett D.S."/>
            <person name="Nagy L.G."/>
        </authorList>
    </citation>
    <scope>NUCLEOTIDE SEQUENCE [LARGE SCALE GENOMIC DNA]</scope>
    <source>
        <strain evidence="3 4">CBS 309.79</strain>
    </source>
</reference>
<organism evidence="3 4">
    <name type="scientific">Pterulicium gracile</name>
    <dbReference type="NCBI Taxonomy" id="1884261"/>
    <lineage>
        <taxon>Eukaryota</taxon>
        <taxon>Fungi</taxon>
        <taxon>Dikarya</taxon>
        <taxon>Basidiomycota</taxon>
        <taxon>Agaricomycotina</taxon>
        <taxon>Agaricomycetes</taxon>
        <taxon>Agaricomycetidae</taxon>
        <taxon>Agaricales</taxon>
        <taxon>Pleurotineae</taxon>
        <taxon>Pterulaceae</taxon>
        <taxon>Pterulicium</taxon>
    </lineage>
</organism>
<dbReference type="AlphaFoldDB" id="A0A5C3QJD0"/>
<keyword evidence="4" id="KW-1185">Reference proteome</keyword>
<feature type="compositionally biased region" description="Basic and acidic residues" evidence="1">
    <location>
        <begin position="31"/>
        <end position="77"/>
    </location>
</feature>
<feature type="domain" description="DUF4187" evidence="2">
    <location>
        <begin position="352"/>
        <end position="406"/>
    </location>
</feature>
<feature type="region of interest" description="Disordered" evidence="1">
    <location>
        <begin position="1"/>
        <end position="163"/>
    </location>
</feature>
<sequence length="407" mass="45366">MSDDEDDYLSDKFLLSAEPPKSVPKPTTYSEIRKVAARDSELRQEQGKRKSRHQIEKENREEALSKSLFQREEEEKALGLSSGSKALSMMMKMGFQPGQSLGAESNSRSGDVAEDEATSSSREDSATDQRPAGHSKVPLPLHEWSGKKEAGIGVRKRPASPLSHDLVAKMVKMNEDKDKTSFRDRAREQYLERQASGRLRPVQRTCVSLDEKNGQTFNVLWLDPDNHDTFPPGLMDAMLTTDASSHDAATDAHNLQPSLGNTSKSSDAEQPTAPEAPASPTTASPSREIPKAGIGMKSMEAQLKRQMQEDSLQPLKSLEDDLDAERGQETRLGPSDAQESPEVPIAFTQGQIQEAIQFLRFNVQDRLTLVLEYLRNRYAYCFWCGTQYASQEEMVSECPGETEEEHD</sequence>
<gene>
    <name evidence="3" type="ORF">BDV98DRAFT_593901</name>
</gene>
<feature type="compositionally biased region" description="Low complexity" evidence="1">
    <location>
        <begin position="268"/>
        <end position="287"/>
    </location>
</feature>
<dbReference type="SMART" id="SM01173">
    <property type="entry name" value="DUF4187"/>
    <property type="match status" value="1"/>
</dbReference>
<protein>
    <recommendedName>
        <fullName evidence="2">DUF4187 domain-containing protein</fullName>
    </recommendedName>
</protein>
<dbReference type="EMBL" id="ML178828">
    <property type="protein sequence ID" value="TFL00571.1"/>
    <property type="molecule type" value="Genomic_DNA"/>
</dbReference>
<name>A0A5C3QJD0_9AGAR</name>
<feature type="region of interest" description="Disordered" evidence="1">
    <location>
        <begin position="245"/>
        <end position="290"/>
    </location>
</feature>
<feature type="compositionally biased region" description="Low complexity" evidence="1">
    <location>
        <begin position="78"/>
        <end position="94"/>
    </location>
</feature>
<accession>A0A5C3QJD0</accession>
<dbReference type="Pfam" id="PF13821">
    <property type="entry name" value="DUF4187"/>
    <property type="match status" value="1"/>
</dbReference>
<dbReference type="InterPro" id="IPR039249">
    <property type="entry name" value="GPATCH11"/>
</dbReference>
<proteinExistence type="predicted"/>
<dbReference type="Proteomes" id="UP000305067">
    <property type="component" value="Unassembled WGS sequence"/>
</dbReference>
<dbReference type="InterPro" id="IPR025239">
    <property type="entry name" value="DUF4187"/>
</dbReference>
<evidence type="ECO:0000313" key="3">
    <source>
        <dbReference type="EMBL" id="TFL00571.1"/>
    </source>
</evidence>
<evidence type="ECO:0000256" key="1">
    <source>
        <dbReference type="SAM" id="MobiDB-lite"/>
    </source>
</evidence>
<feature type="compositionally biased region" description="Polar residues" evidence="1">
    <location>
        <begin position="97"/>
        <end position="109"/>
    </location>
</feature>